<comment type="caution">
    <text evidence="2">The sequence shown here is derived from an EMBL/GenBank/DDBJ whole genome shotgun (WGS) entry which is preliminary data.</text>
</comment>
<evidence type="ECO:0000256" key="1">
    <source>
        <dbReference type="SAM" id="MobiDB-lite"/>
    </source>
</evidence>
<reference evidence="2 3" key="1">
    <citation type="submission" date="2011-01" db="EMBL/GenBank/DDBJ databases">
        <authorList>
            <person name="Muzny D."/>
            <person name="Qin X."/>
            <person name="Deng J."/>
            <person name="Jiang H."/>
            <person name="Liu Y."/>
            <person name="Qu J."/>
            <person name="Song X.-Z."/>
            <person name="Zhang L."/>
            <person name="Thornton R."/>
            <person name="Coyle M."/>
            <person name="Francisco L."/>
            <person name="Jackson L."/>
            <person name="Javaid M."/>
            <person name="Korchina V."/>
            <person name="Kovar C."/>
            <person name="Mata R."/>
            <person name="Mathew T."/>
            <person name="Ngo R."/>
            <person name="Nguyen L."/>
            <person name="Nguyen N."/>
            <person name="Okwuonu G."/>
            <person name="Ongeri F."/>
            <person name="Pham C."/>
            <person name="Simmons D."/>
            <person name="Wilczek-Boney K."/>
            <person name="Hale W."/>
            <person name="Jakkamsetti A."/>
            <person name="Pham P."/>
            <person name="Ruth R."/>
            <person name="San Lucas F."/>
            <person name="Warren J."/>
            <person name="Zhang J."/>
            <person name="Zhao Z."/>
            <person name="Zhou C."/>
            <person name="Zhu D."/>
            <person name="Lee S."/>
            <person name="Bess C."/>
            <person name="Blankenburg K."/>
            <person name="Forbes L."/>
            <person name="Fu Q."/>
            <person name="Gubbala S."/>
            <person name="Hirani K."/>
            <person name="Jayaseelan J.C."/>
            <person name="Lara F."/>
            <person name="Munidasa M."/>
            <person name="Palculict T."/>
            <person name="Patil S."/>
            <person name="Pu L.-L."/>
            <person name="Saada N."/>
            <person name="Tang L."/>
            <person name="Weissenberger G."/>
            <person name="Zhu Y."/>
            <person name="Hemphill L."/>
            <person name="Shang Y."/>
            <person name="Youmans B."/>
            <person name="Ayvaz T."/>
            <person name="Ross M."/>
            <person name="Santibanez J."/>
            <person name="Aqrawi P."/>
            <person name="Gross S."/>
            <person name="Joshi V."/>
            <person name="Fowler G."/>
            <person name="Nazareth L."/>
            <person name="Reid J."/>
            <person name="Worley K."/>
            <person name="Petrosino J."/>
            <person name="Highlander S."/>
            <person name="Gibbs R."/>
        </authorList>
    </citation>
    <scope>NUCLEOTIDE SEQUENCE [LARGE SCALE GENOMIC DNA]</scope>
    <source>
        <strain evidence="2 3">DSM 16608</strain>
    </source>
</reference>
<proteinExistence type="predicted"/>
<organism evidence="2 3">
    <name type="scientific">Prevotella multiformis DSM 16608</name>
    <dbReference type="NCBI Taxonomy" id="888743"/>
    <lineage>
        <taxon>Bacteria</taxon>
        <taxon>Pseudomonadati</taxon>
        <taxon>Bacteroidota</taxon>
        <taxon>Bacteroidia</taxon>
        <taxon>Bacteroidales</taxon>
        <taxon>Prevotellaceae</taxon>
        <taxon>Prevotella</taxon>
    </lineage>
</organism>
<name>F0F374_9BACT</name>
<feature type="compositionally biased region" description="Basic and acidic residues" evidence="1">
    <location>
        <begin position="45"/>
        <end position="55"/>
    </location>
</feature>
<evidence type="ECO:0000313" key="2">
    <source>
        <dbReference type="EMBL" id="EGC21290.1"/>
    </source>
</evidence>
<accession>F0F374</accession>
<dbReference type="AlphaFoldDB" id="F0F374"/>
<sequence length="55" mass="6043">MTWCSGMVPWCGYGMAFLSVRTHYTAIAPLTASASDDSSIWELSSKSRQEEHGDS</sequence>
<keyword evidence="3" id="KW-1185">Reference proteome</keyword>
<dbReference type="HOGENOM" id="CLU_3028520_0_0_10"/>
<dbReference type="EMBL" id="AEWX01000001">
    <property type="protein sequence ID" value="EGC21290.1"/>
    <property type="molecule type" value="Genomic_DNA"/>
</dbReference>
<protein>
    <submittedName>
        <fullName evidence="2">Uncharacterized protein</fullName>
    </submittedName>
</protein>
<feature type="region of interest" description="Disordered" evidence="1">
    <location>
        <begin position="34"/>
        <end position="55"/>
    </location>
</feature>
<gene>
    <name evidence="2" type="ORF">HMPREF9141_0040</name>
</gene>
<feature type="compositionally biased region" description="Polar residues" evidence="1">
    <location>
        <begin position="34"/>
        <end position="44"/>
    </location>
</feature>
<dbReference type="Proteomes" id="UP000005697">
    <property type="component" value="Unassembled WGS sequence"/>
</dbReference>
<evidence type="ECO:0000313" key="3">
    <source>
        <dbReference type="Proteomes" id="UP000005697"/>
    </source>
</evidence>